<dbReference type="Gene3D" id="1.10.287.130">
    <property type="match status" value="1"/>
</dbReference>
<evidence type="ECO:0000259" key="7">
    <source>
        <dbReference type="PROSITE" id="PS50109"/>
    </source>
</evidence>
<accession>A0A317RAB4</accession>
<dbReference type="PROSITE" id="PS50109">
    <property type="entry name" value="HIS_KIN"/>
    <property type="match status" value="1"/>
</dbReference>
<proteinExistence type="predicted"/>
<dbReference type="OrthoDB" id="9808408at2"/>
<keyword evidence="5" id="KW-0418">Kinase</keyword>
<evidence type="ECO:0000256" key="1">
    <source>
        <dbReference type="ARBA" id="ARBA00000085"/>
    </source>
</evidence>
<dbReference type="InterPro" id="IPR005467">
    <property type="entry name" value="His_kinase_dom"/>
</dbReference>
<evidence type="ECO:0000313" key="8">
    <source>
        <dbReference type="EMBL" id="PWW43697.1"/>
    </source>
</evidence>
<dbReference type="InterPro" id="IPR050351">
    <property type="entry name" value="BphY/WalK/GraS-like"/>
</dbReference>
<keyword evidence="9" id="KW-1185">Reference proteome</keyword>
<sequence length="273" mass="29515">MRPGQDGERPAHGGAPAAGGALAQQLAQAQRRLADLEAAHERFLRRVVHDLRAPLRHATSYAQLASELLRELAEPPEQVREALDCLDTLERSARRMAQMLEGLRALNEIARAPLQLQPVELHAAVRAARAELELLEAGREVAWSLPQDGGPALQADPAQLRQLLAQLLGNALKFTRARPQARIAVRATEEAPGRLRITLQDNGVGFDAARAGEVFGMFERLHRESEFEGVGAGLALCEAIAARHGAGLRITAEPDAGCTVTLDWPLALPAETH</sequence>
<dbReference type="Pfam" id="PF00512">
    <property type="entry name" value="HisKA"/>
    <property type="match status" value="1"/>
</dbReference>
<evidence type="ECO:0000256" key="6">
    <source>
        <dbReference type="SAM" id="MobiDB-lite"/>
    </source>
</evidence>
<feature type="domain" description="Histidine kinase" evidence="7">
    <location>
        <begin position="46"/>
        <end position="268"/>
    </location>
</feature>
<dbReference type="PANTHER" id="PTHR42878">
    <property type="entry name" value="TWO-COMPONENT HISTIDINE KINASE"/>
    <property type="match status" value="1"/>
</dbReference>
<dbReference type="SMART" id="SM00388">
    <property type="entry name" value="HisKA"/>
    <property type="match status" value="1"/>
</dbReference>
<evidence type="ECO:0000256" key="3">
    <source>
        <dbReference type="ARBA" id="ARBA00022553"/>
    </source>
</evidence>
<dbReference type="AlphaFoldDB" id="A0A317RAB4"/>
<feature type="compositionally biased region" description="Basic and acidic residues" evidence="6">
    <location>
        <begin position="1"/>
        <end position="11"/>
    </location>
</feature>
<dbReference type="Proteomes" id="UP000246483">
    <property type="component" value="Unassembled WGS sequence"/>
</dbReference>
<organism evidence="8 9">
    <name type="scientific">Melaminivora alkalimesophila</name>
    <dbReference type="NCBI Taxonomy" id="1165852"/>
    <lineage>
        <taxon>Bacteria</taxon>
        <taxon>Pseudomonadati</taxon>
        <taxon>Pseudomonadota</taxon>
        <taxon>Betaproteobacteria</taxon>
        <taxon>Burkholderiales</taxon>
        <taxon>Comamonadaceae</taxon>
        <taxon>Melaminivora</taxon>
    </lineage>
</organism>
<evidence type="ECO:0000256" key="4">
    <source>
        <dbReference type="ARBA" id="ARBA00022679"/>
    </source>
</evidence>
<dbReference type="InterPro" id="IPR036097">
    <property type="entry name" value="HisK_dim/P_sf"/>
</dbReference>
<dbReference type="EMBL" id="QGUB01000009">
    <property type="protein sequence ID" value="PWW43697.1"/>
    <property type="molecule type" value="Genomic_DNA"/>
</dbReference>
<dbReference type="Pfam" id="PF02518">
    <property type="entry name" value="HATPase_c"/>
    <property type="match status" value="1"/>
</dbReference>
<dbReference type="SUPFAM" id="SSF55874">
    <property type="entry name" value="ATPase domain of HSP90 chaperone/DNA topoisomerase II/histidine kinase"/>
    <property type="match status" value="1"/>
</dbReference>
<evidence type="ECO:0000313" key="9">
    <source>
        <dbReference type="Proteomes" id="UP000246483"/>
    </source>
</evidence>
<dbReference type="CDD" id="cd00082">
    <property type="entry name" value="HisKA"/>
    <property type="match status" value="1"/>
</dbReference>
<evidence type="ECO:0000256" key="5">
    <source>
        <dbReference type="ARBA" id="ARBA00022777"/>
    </source>
</evidence>
<dbReference type="InterPro" id="IPR004358">
    <property type="entry name" value="Sig_transdc_His_kin-like_C"/>
</dbReference>
<dbReference type="PANTHER" id="PTHR42878:SF15">
    <property type="entry name" value="BACTERIOPHYTOCHROME"/>
    <property type="match status" value="1"/>
</dbReference>
<dbReference type="SUPFAM" id="SSF47384">
    <property type="entry name" value="Homodimeric domain of signal transducing histidine kinase"/>
    <property type="match status" value="1"/>
</dbReference>
<evidence type="ECO:0000256" key="2">
    <source>
        <dbReference type="ARBA" id="ARBA00012438"/>
    </source>
</evidence>
<comment type="catalytic activity">
    <reaction evidence="1">
        <text>ATP + protein L-histidine = ADP + protein N-phospho-L-histidine.</text>
        <dbReference type="EC" id="2.7.13.3"/>
    </reaction>
</comment>
<feature type="region of interest" description="Disordered" evidence="6">
    <location>
        <begin position="1"/>
        <end position="20"/>
    </location>
</feature>
<comment type="caution">
    <text evidence="8">The sequence shown here is derived from an EMBL/GenBank/DDBJ whole genome shotgun (WGS) entry which is preliminary data.</text>
</comment>
<keyword evidence="4" id="KW-0808">Transferase</keyword>
<dbReference type="InterPro" id="IPR036890">
    <property type="entry name" value="HATPase_C_sf"/>
</dbReference>
<name>A0A317RAB4_9BURK</name>
<reference evidence="8 9" key="1">
    <citation type="submission" date="2018-05" db="EMBL/GenBank/DDBJ databases">
        <title>Genomic Encyclopedia of Type Strains, Phase IV (KMG-IV): sequencing the most valuable type-strain genomes for metagenomic binning, comparative biology and taxonomic classification.</title>
        <authorList>
            <person name="Goeker M."/>
        </authorList>
    </citation>
    <scope>NUCLEOTIDE SEQUENCE [LARGE SCALE GENOMIC DNA]</scope>
    <source>
        <strain evidence="8 9">DSM 26006</strain>
    </source>
</reference>
<keyword evidence="3" id="KW-0597">Phosphoprotein</keyword>
<dbReference type="GO" id="GO:0000156">
    <property type="term" value="F:phosphorelay response regulator activity"/>
    <property type="evidence" value="ECO:0007669"/>
    <property type="project" value="TreeGrafter"/>
</dbReference>
<dbReference type="PRINTS" id="PR00344">
    <property type="entry name" value="BCTRLSENSOR"/>
</dbReference>
<dbReference type="SMART" id="SM00387">
    <property type="entry name" value="HATPase_c"/>
    <property type="match status" value="1"/>
</dbReference>
<dbReference type="GO" id="GO:0030295">
    <property type="term" value="F:protein kinase activator activity"/>
    <property type="evidence" value="ECO:0007669"/>
    <property type="project" value="TreeGrafter"/>
</dbReference>
<dbReference type="GO" id="GO:0007234">
    <property type="term" value="P:osmosensory signaling via phosphorelay pathway"/>
    <property type="evidence" value="ECO:0007669"/>
    <property type="project" value="TreeGrafter"/>
</dbReference>
<protein>
    <recommendedName>
        <fullName evidence="2">histidine kinase</fullName>
        <ecNumber evidence="2">2.7.13.3</ecNumber>
    </recommendedName>
</protein>
<dbReference type="InterPro" id="IPR003594">
    <property type="entry name" value="HATPase_dom"/>
</dbReference>
<dbReference type="Gene3D" id="3.30.565.10">
    <property type="entry name" value="Histidine kinase-like ATPase, C-terminal domain"/>
    <property type="match status" value="1"/>
</dbReference>
<dbReference type="EC" id="2.7.13.3" evidence="2"/>
<dbReference type="InterPro" id="IPR003661">
    <property type="entry name" value="HisK_dim/P_dom"/>
</dbReference>
<gene>
    <name evidence="8" type="ORF">DFR36_10948</name>
</gene>
<dbReference type="GO" id="GO:0000155">
    <property type="term" value="F:phosphorelay sensor kinase activity"/>
    <property type="evidence" value="ECO:0007669"/>
    <property type="project" value="InterPro"/>
</dbReference>
<dbReference type="RefSeq" id="WP_110012459.1">
    <property type="nucleotide sequence ID" value="NZ_QGUB01000009.1"/>
</dbReference>